<dbReference type="EMBL" id="JAVDXT010000001">
    <property type="protein sequence ID" value="MDR7376576.1"/>
    <property type="molecule type" value="Genomic_DNA"/>
</dbReference>
<sequence length="135" mass="14832">MRNTRLIVVLSLLLSTLLVVGALACAPTMKFRYLSGMECLVGVPIFVLISWPWVVAFFLASKPRAWLGAKVFACTAVVGATLVFMPIATASEDGVDDFVRIYLLGVWIVGPLLLMIRSREPHPPNVPLYESNEVI</sequence>
<comment type="caution">
    <text evidence="2">The sequence shown here is derived from an EMBL/GenBank/DDBJ whole genome shotgun (WGS) entry which is preliminary data.</text>
</comment>
<accession>A0ABU2C5J5</accession>
<feature type="transmembrane region" description="Helical" evidence="1">
    <location>
        <begin position="99"/>
        <end position="116"/>
    </location>
</feature>
<keyword evidence="3" id="KW-1185">Reference proteome</keyword>
<protein>
    <submittedName>
        <fullName evidence="2">FtsH-binding integral membrane protein</fullName>
    </submittedName>
</protein>
<organism evidence="2 3">
    <name type="scientific">Rhodoferax ferrireducens</name>
    <dbReference type="NCBI Taxonomy" id="192843"/>
    <lineage>
        <taxon>Bacteria</taxon>
        <taxon>Pseudomonadati</taxon>
        <taxon>Pseudomonadota</taxon>
        <taxon>Betaproteobacteria</taxon>
        <taxon>Burkholderiales</taxon>
        <taxon>Comamonadaceae</taxon>
        <taxon>Rhodoferax</taxon>
    </lineage>
</organism>
<evidence type="ECO:0000313" key="2">
    <source>
        <dbReference type="EMBL" id="MDR7376576.1"/>
    </source>
</evidence>
<dbReference type="Proteomes" id="UP001180487">
    <property type="component" value="Unassembled WGS sequence"/>
</dbReference>
<evidence type="ECO:0000256" key="1">
    <source>
        <dbReference type="SAM" id="Phobius"/>
    </source>
</evidence>
<name>A0ABU2C5J5_9BURK</name>
<feature type="transmembrane region" description="Helical" evidence="1">
    <location>
        <begin position="40"/>
        <end position="60"/>
    </location>
</feature>
<feature type="transmembrane region" description="Helical" evidence="1">
    <location>
        <begin position="67"/>
        <end position="87"/>
    </location>
</feature>
<keyword evidence="1" id="KW-0812">Transmembrane</keyword>
<reference evidence="2 3" key="1">
    <citation type="submission" date="2023-07" db="EMBL/GenBank/DDBJ databases">
        <title>Sorghum-associated microbial communities from plants grown in Nebraska, USA.</title>
        <authorList>
            <person name="Schachtman D."/>
        </authorList>
    </citation>
    <scope>NUCLEOTIDE SEQUENCE [LARGE SCALE GENOMIC DNA]</scope>
    <source>
        <strain evidence="2 3">BE313</strain>
    </source>
</reference>
<dbReference type="PROSITE" id="PS51257">
    <property type="entry name" value="PROKAR_LIPOPROTEIN"/>
    <property type="match status" value="1"/>
</dbReference>
<evidence type="ECO:0000313" key="3">
    <source>
        <dbReference type="Proteomes" id="UP001180487"/>
    </source>
</evidence>
<proteinExistence type="predicted"/>
<gene>
    <name evidence="2" type="ORF">J2X19_001234</name>
</gene>
<keyword evidence="1" id="KW-0472">Membrane</keyword>
<keyword evidence="1" id="KW-1133">Transmembrane helix</keyword>